<dbReference type="PIRSF" id="PIRSF000138">
    <property type="entry name" value="Al-hdrx_acd_dh"/>
    <property type="match status" value="1"/>
</dbReference>
<feature type="binding site" evidence="7">
    <location>
        <position position="131"/>
    </location>
    <ligand>
        <name>glyoxylate</name>
        <dbReference type="ChEBI" id="CHEBI:36655"/>
    </ligand>
</feature>
<feature type="binding site" evidence="7">
    <location>
        <begin position="287"/>
        <end position="291"/>
    </location>
    <ligand>
        <name>FMN</name>
        <dbReference type="ChEBI" id="CHEBI:58210"/>
    </ligand>
</feature>
<keyword evidence="10" id="KW-1185">Reference proteome</keyword>
<evidence type="ECO:0000256" key="6">
    <source>
        <dbReference type="PIRSR" id="PIRSR000138-1"/>
    </source>
</evidence>
<feature type="active site" description="Proton acceptor" evidence="6">
    <location>
        <position position="256"/>
    </location>
</feature>
<feature type="binding site" evidence="7">
    <location>
        <begin position="79"/>
        <end position="81"/>
    </location>
    <ligand>
        <name>FMN</name>
        <dbReference type="ChEBI" id="CHEBI:58210"/>
    </ligand>
</feature>
<gene>
    <name evidence="9" type="ORF">SAMN05421771_1334</name>
</gene>
<dbReference type="Proteomes" id="UP000199024">
    <property type="component" value="Unassembled WGS sequence"/>
</dbReference>
<feature type="binding site" evidence="7">
    <location>
        <position position="256"/>
    </location>
    <ligand>
        <name>glyoxylate</name>
        <dbReference type="ChEBI" id="CHEBI:36655"/>
    </ligand>
</feature>
<dbReference type="OrthoDB" id="9770452at2"/>
<proteinExistence type="inferred from homology"/>
<organism evidence="9 10">
    <name type="scientific">Granulicella pectinivorans</name>
    <dbReference type="NCBI Taxonomy" id="474950"/>
    <lineage>
        <taxon>Bacteria</taxon>
        <taxon>Pseudomonadati</taxon>
        <taxon>Acidobacteriota</taxon>
        <taxon>Terriglobia</taxon>
        <taxon>Terriglobales</taxon>
        <taxon>Acidobacteriaceae</taxon>
        <taxon>Granulicella</taxon>
    </lineage>
</organism>
<dbReference type="AlphaFoldDB" id="A0A1I6LVW6"/>
<dbReference type="Pfam" id="PF01070">
    <property type="entry name" value="FMN_dh"/>
    <property type="match status" value="1"/>
</dbReference>
<feature type="domain" description="FMN hydroxy acid dehydrogenase" evidence="8">
    <location>
        <begin position="1"/>
        <end position="360"/>
    </location>
</feature>
<evidence type="ECO:0000256" key="5">
    <source>
        <dbReference type="ARBA" id="ARBA00024042"/>
    </source>
</evidence>
<sequence length="360" mass="38906">MSQRLVNLDDYEAAARSLLDEQAFEYVASGAGSETTLRANRTAFDDLELLPRMLHDVSRIDTTVELFGKIHSLPVLLAPTGYHRLMHPLGELETILGANMADCTLVAANFATETFVSVQAQAARPQWFQMYVQSDRTFTRDLLQEVLSAGCEAVCVTVDQPVNAIRDREARIGFELPKGMERANLKRLGSAVAGAAHSPQGFHIYNAVRASDLTWKDLEWLRGECPVPLMLKGILHPDDAVMAQQSGCDGIIVSNHGGRALDGVQSTIAALPAIVEAVGPGMTVLMDGGIRRGTDVVKALALGAKAVLLGRPYLFGLAVDGAAGVARVVNLLRMECQIAMGLLGCQDLSQIQPQLLHRKR</sequence>
<feature type="binding site" evidence="7">
    <location>
        <position position="166"/>
    </location>
    <ligand>
        <name>glyoxylate</name>
        <dbReference type="ChEBI" id="CHEBI:36655"/>
    </ligand>
</feature>
<dbReference type="PROSITE" id="PS51349">
    <property type="entry name" value="FMN_HYDROXY_ACID_DH_2"/>
    <property type="match status" value="1"/>
</dbReference>
<dbReference type="InterPro" id="IPR012133">
    <property type="entry name" value="Alpha-hydoxy_acid_DH_FMN"/>
</dbReference>
<dbReference type="STRING" id="474950.SAMN05421771_1334"/>
<accession>A0A1I6LVW6</accession>
<dbReference type="GO" id="GO:0010181">
    <property type="term" value="F:FMN binding"/>
    <property type="evidence" value="ECO:0007669"/>
    <property type="project" value="InterPro"/>
</dbReference>
<evidence type="ECO:0000256" key="1">
    <source>
        <dbReference type="ARBA" id="ARBA00001917"/>
    </source>
</evidence>
<dbReference type="InterPro" id="IPR013785">
    <property type="entry name" value="Aldolase_TIM"/>
</dbReference>
<evidence type="ECO:0000256" key="4">
    <source>
        <dbReference type="ARBA" id="ARBA00023002"/>
    </source>
</evidence>
<dbReference type="SUPFAM" id="SSF51395">
    <property type="entry name" value="FMN-linked oxidoreductases"/>
    <property type="match status" value="1"/>
</dbReference>
<reference evidence="9 10" key="1">
    <citation type="submission" date="2016-10" db="EMBL/GenBank/DDBJ databases">
        <authorList>
            <person name="de Groot N.N."/>
        </authorList>
    </citation>
    <scope>NUCLEOTIDE SEQUENCE [LARGE SCALE GENOMIC DNA]</scope>
    <source>
        <strain evidence="9 10">DSM 21001</strain>
    </source>
</reference>
<evidence type="ECO:0000256" key="2">
    <source>
        <dbReference type="ARBA" id="ARBA00022630"/>
    </source>
</evidence>
<dbReference type="Gene3D" id="3.20.20.70">
    <property type="entry name" value="Aldolase class I"/>
    <property type="match status" value="1"/>
</dbReference>
<dbReference type="RefSeq" id="WP_089837753.1">
    <property type="nucleotide sequence ID" value="NZ_FOZL01000001.1"/>
</dbReference>
<keyword evidence="4" id="KW-0560">Oxidoreductase</keyword>
<evidence type="ECO:0000256" key="3">
    <source>
        <dbReference type="ARBA" id="ARBA00022643"/>
    </source>
</evidence>
<dbReference type="GO" id="GO:0016614">
    <property type="term" value="F:oxidoreductase activity, acting on CH-OH group of donors"/>
    <property type="evidence" value="ECO:0007669"/>
    <property type="project" value="UniProtKB-ARBA"/>
</dbReference>
<dbReference type="PANTHER" id="PTHR10578:SF107">
    <property type="entry name" value="2-HYDROXYACID OXIDASE 1"/>
    <property type="match status" value="1"/>
</dbReference>
<feature type="binding site" evidence="7">
    <location>
        <begin position="310"/>
        <end position="311"/>
    </location>
    <ligand>
        <name>FMN</name>
        <dbReference type="ChEBI" id="CHEBI:58210"/>
    </ligand>
</feature>
<feature type="binding site" evidence="7">
    <location>
        <position position="259"/>
    </location>
    <ligand>
        <name>glyoxylate</name>
        <dbReference type="ChEBI" id="CHEBI:36655"/>
    </ligand>
</feature>
<feature type="binding site" evidence="7">
    <location>
        <position position="254"/>
    </location>
    <ligand>
        <name>FMN</name>
        <dbReference type="ChEBI" id="CHEBI:58210"/>
    </ligand>
</feature>
<evidence type="ECO:0000256" key="7">
    <source>
        <dbReference type="PIRSR" id="PIRSR000138-2"/>
    </source>
</evidence>
<dbReference type="FunFam" id="3.20.20.70:FF:000029">
    <property type="entry name" value="L-lactate dehydrogenase"/>
    <property type="match status" value="1"/>
</dbReference>
<keyword evidence="2 7" id="KW-0285">Flavoprotein</keyword>
<evidence type="ECO:0000313" key="10">
    <source>
        <dbReference type="Proteomes" id="UP000199024"/>
    </source>
</evidence>
<keyword evidence="3 7" id="KW-0288">FMN</keyword>
<feature type="binding site" evidence="7">
    <location>
        <position position="157"/>
    </location>
    <ligand>
        <name>FMN</name>
        <dbReference type="ChEBI" id="CHEBI:58210"/>
    </ligand>
</feature>
<dbReference type="CDD" id="cd02809">
    <property type="entry name" value="alpha_hydroxyacid_oxid_FMN"/>
    <property type="match status" value="1"/>
</dbReference>
<feature type="binding site" evidence="7">
    <location>
        <position position="232"/>
    </location>
    <ligand>
        <name>FMN</name>
        <dbReference type="ChEBI" id="CHEBI:58210"/>
    </ligand>
</feature>
<evidence type="ECO:0000313" key="9">
    <source>
        <dbReference type="EMBL" id="SFS07412.1"/>
    </source>
</evidence>
<name>A0A1I6LVW6_9BACT</name>
<protein>
    <submittedName>
        <fullName evidence="9">4-hydroxymandelate oxidase</fullName>
    </submittedName>
</protein>
<dbReference type="EMBL" id="FOZL01000001">
    <property type="protein sequence ID" value="SFS07412.1"/>
    <property type="molecule type" value="Genomic_DNA"/>
</dbReference>
<evidence type="ECO:0000259" key="8">
    <source>
        <dbReference type="PROSITE" id="PS51349"/>
    </source>
</evidence>
<comment type="similarity">
    <text evidence="5">Belongs to the FMN-dependent alpha-hydroxy acid dehydrogenase family.</text>
</comment>
<dbReference type="InterPro" id="IPR000262">
    <property type="entry name" value="FMN-dep_DH"/>
</dbReference>
<dbReference type="PANTHER" id="PTHR10578">
    <property type="entry name" value="S -2-HYDROXY-ACID OXIDASE-RELATED"/>
    <property type="match status" value="1"/>
</dbReference>
<comment type="cofactor">
    <cofactor evidence="1">
        <name>FMN</name>
        <dbReference type="ChEBI" id="CHEBI:58210"/>
    </cofactor>
</comment>
<feature type="binding site" evidence="7">
    <location>
        <position position="129"/>
    </location>
    <ligand>
        <name>FMN</name>
        <dbReference type="ChEBI" id="CHEBI:58210"/>
    </ligand>
</feature>
<feature type="binding site" evidence="7">
    <location>
        <position position="26"/>
    </location>
    <ligand>
        <name>glyoxylate</name>
        <dbReference type="ChEBI" id="CHEBI:36655"/>
    </ligand>
</feature>
<dbReference type="InterPro" id="IPR037396">
    <property type="entry name" value="FMN_HAD"/>
</dbReference>